<dbReference type="Proteomes" id="UP001165422">
    <property type="component" value="Unassembled WGS sequence"/>
</dbReference>
<organism evidence="1 2">
    <name type="scientific">Clostridium aromativorans</name>
    <dbReference type="NCBI Taxonomy" id="2836848"/>
    <lineage>
        <taxon>Bacteria</taxon>
        <taxon>Bacillati</taxon>
        <taxon>Bacillota</taxon>
        <taxon>Clostridia</taxon>
        <taxon>Eubacteriales</taxon>
        <taxon>Clostridiaceae</taxon>
        <taxon>Clostridium</taxon>
    </lineage>
</organism>
<dbReference type="SUPFAM" id="SSF53067">
    <property type="entry name" value="Actin-like ATPase domain"/>
    <property type="match status" value="1"/>
</dbReference>
<evidence type="ECO:0000313" key="2">
    <source>
        <dbReference type="Proteomes" id="UP001165422"/>
    </source>
</evidence>
<reference evidence="1" key="1">
    <citation type="submission" date="2021-11" db="EMBL/GenBank/DDBJ databases">
        <authorList>
            <person name="Qingchun L."/>
            <person name="Dong Z."/>
            <person name="Zongwei Q."/>
            <person name="Jia Z."/>
            <person name="Duotao L."/>
        </authorList>
    </citation>
    <scope>NUCLEOTIDE SEQUENCE</scope>
    <source>
        <strain evidence="1">WLY-B-L2</strain>
    </source>
</reference>
<sequence>MKSIKLSQTVAAIDAGSNYLRMSISDIDHDGHINVLEDLIKPTNIGRDTFSSGRISVDTIPQYL</sequence>
<dbReference type="EMBL" id="JAJJPB010000001">
    <property type="protein sequence ID" value="MCC9293574.1"/>
    <property type="molecule type" value="Genomic_DNA"/>
</dbReference>
<dbReference type="RefSeq" id="WP_229980584.1">
    <property type="nucleotide sequence ID" value="NZ_JAJJPB010000001.1"/>
</dbReference>
<keyword evidence="2" id="KW-1185">Reference proteome</keyword>
<evidence type="ECO:0000313" key="1">
    <source>
        <dbReference type="EMBL" id="MCC9293574.1"/>
    </source>
</evidence>
<name>A0ABS8N199_9CLOT</name>
<dbReference type="Gene3D" id="3.30.420.40">
    <property type="match status" value="1"/>
</dbReference>
<accession>A0ABS8N199</accession>
<gene>
    <name evidence="1" type="ORF">LN736_01625</name>
</gene>
<proteinExistence type="predicted"/>
<dbReference type="InterPro" id="IPR043129">
    <property type="entry name" value="ATPase_NBD"/>
</dbReference>
<evidence type="ECO:0008006" key="3">
    <source>
        <dbReference type="Google" id="ProtNLM"/>
    </source>
</evidence>
<comment type="caution">
    <text evidence="1">The sequence shown here is derived from an EMBL/GenBank/DDBJ whole genome shotgun (WGS) entry which is preliminary data.</text>
</comment>
<protein>
    <recommendedName>
        <fullName evidence="3">Exopolyphosphatase</fullName>
    </recommendedName>
</protein>